<reference evidence="8" key="1">
    <citation type="submission" date="2023-06" db="EMBL/GenBank/DDBJ databases">
        <authorList>
            <person name="Jiang Y."/>
            <person name="Liu Q."/>
        </authorList>
    </citation>
    <scope>NUCLEOTIDE SEQUENCE</scope>
    <source>
        <strain evidence="8">CGMCC 1.12090</strain>
    </source>
</reference>
<sequence length="237" mass="25595">MTASIPAQAQRPGLDATPAAQTRIWDLPTRVFHWVLAVAVIAQIATGFGGAMEWHFRIGYVLLALLLFRIAWGFVGGRWSRFSSFLYSPRSLRDYLRGRAPPDHLVGHSPLGALSVFALLLLLVVQVATGLVADDEIAASGPLAQFVPGAIVSAATYWHAMIGKWIVIGLASLHVLAVLFYVGVRRQRLVRPMITGDKRLPEGGTAPSRDDAASRLLAMAVFAACAAFATWIASLRP</sequence>
<comment type="subcellular location">
    <subcellularLocation>
        <location evidence="1">Cell membrane</location>
        <topology evidence="1">Multi-pass membrane protein</topology>
    </subcellularLocation>
</comment>
<evidence type="ECO:0000256" key="4">
    <source>
        <dbReference type="ARBA" id="ARBA00022989"/>
    </source>
</evidence>
<feature type="transmembrane region" description="Helical" evidence="6">
    <location>
        <begin position="58"/>
        <end position="75"/>
    </location>
</feature>
<organism evidence="8 9">
    <name type="scientific">Variovorax ginsengisoli</name>
    <dbReference type="NCBI Taxonomy" id="363844"/>
    <lineage>
        <taxon>Bacteria</taxon>
        <taxon>Pseudomonadati</taxon>
        <taxon>Pseudomonadota</taxon>
        <taxon>Betaproteobacteria</taxon>
        <taxon>Burkholderiales</taxon>
        <taxon>Comamonadaceae</taxon>
        <taxon>Variovorax</taxon>
    </lineage>
</organism>
<feature type="transmembrane region" description="Helical" evidence="6">
    <location>
        <begin position="31"/>
        <end position="51"/>
    </location>
</feature>
<dbReference type="Proteomes" id="UP001169027">
    <property type="component" value="Unassembled WGS sequence"/>
</dbReference>
<dbReference type="PANTHER" id="PTHR30485">
    <property type="entry name" value="NI/FE-HYDROGENASE 1 B-TYPE CYTOCHROME SUBUNIT"/>
    <property type="match status" value="1"/>
</dbReference>
<dbReference type="SUPFAM" id="SSF81342">
    <property type="entry name" value="Transmembrane di-heme cytochromes"/>
    <property type="match status" value="1"/>
</dbReference>
<feature type="transmembrane region" description="Helical" evidence="6">
    <location>
        <begin position="216"/>
        <end position="234"/>
    </location>
</feature>
<evidence type="ECO:0000313" key="8">
    <source>
        <dbReference type="EMBL" id="MDO1532286.1"/>
    </source>
</evidence>
<evidence type="ECO:0000313" key="9">
    <source>
        <dbReference type="Proteomes" id="UP001169027"/>
    </source>
</evidence>
<dbReference type="Gene3D" id="1.20.950.20">
    <property type="entry name" value="Transmembrane di-heme cytochromes, Chain C"/>
    <property type="match status" value="1"/>
</dbReference>
<dbReference type="Pfam" id="PF01292">
    <property type="entry name" value="Ni_hydr_CYTB"/>
    <property type="match status" value="1"/>
</dbReference>
<evidence type="ECO:0000256" key="3">
    <source>
        <dbReference type="ARBA" id="ARBA00022692"/>
    </source>
</evidence>
<keyword evidence="4 6" id="KW-1133">Transmembrane helix</keyword>
<keyword evidence="5 6" id="KW-0472">Membrane</keyword>
<gene>
    <name evidence="8" type="ORF">Q2T77_08295</name>
</gene>
<name>A0ABT8S038_9BURK</name>
<feature type="transmembrane region" description="Helical" evidence="6">
    <location>
        <begin position="111"/>
        <end position="131"/>
    </location>
</feature>
<feature type="transmembrane region" description="Helical" evidence="6">
    <location>
        <begin position="166"/>
        <end position="184"/>
    </location>
</feature>
<feature type="domain" description="Cytochrome b561 bacterial/Ni-hydrogenase" evidence="7">
    <location>
        <begin position="25"/>
        <end position="196"/>
    </location>
</feature>
<protein>
    <submittedName>
        <fullName evidence="8">Cytochrome b/b6 domain-containing protein</fullName>
    </submittedName>
</protein>
<dbReference type="RefSeq" id="WP_301806532.1">
    <property type="nucleotide sequence ID" value="NZ_JAUJZH010000004.1"/>
</dbReference>
<keyword evidence="3 6" id="KW-0812">Transmembrane</keyword>
<evidence type="ECO:0000256" key="6">
    <source>
        <dbReference type="SAM" id="Phobius"/>
    </source>
</evidence>
<dbReference type="PANTHER" id="PTHR30485:SF2">
    <property type="entry name" value="BLL0597 PROTEIN"/>
    <property type="match status" value="1"/>
</dbReference>
<evidence type="ECO:0000256" key="2">
    <source>
        <dbReference type="ARBA" id="ARBA00022475"/>
    </source>
</evidence>
<comment type="caution">
    <text evidence="8">The sequence shown here is derived from an EMBL/GenBank/DDBJ whole genome shotgun (WGS) entry which is preliminary data.</text>
</comment>
<keyword evidence="2" id="KW-1003">Cell membrane</keyword>
<accession>A0ABT8S038</accession>
<dbReference type="InterPro" id="IPR051542">
    <property type="entry name" value="Hydrogenase_cytochrome"/>
</dbReference>
<evidence type="ECO:0000256" key="5">
    <source>
        <dbReference type="ARBA" id="ARBA00023136"/>
    </source>
</evidence>
<dbReference type="EMBL" id="JAUKVY010000004">
    <property type="protein sequence ID" value="MDO1532286.1"/>
    <property type="molecule type" value="Genomic_DNA"/>
</dbReference>
<dbReference type="InterPro" id="IPR016174">
    <property type="entry name" value="Di-haem_cyt_TM"/>
</dbReference>
<proteinExistence type="predicted"/>
<keyword evidence="9" id="KW-1185">Reference proteome</keyword>
<evidence type="ECO:0000259" key="7">
    <source>
        <dbReference type="Pfam" id="PF01292"/>
    </source>
</evidence>
<evidence type="ECO:0000256" key="1">
    <source>
        <dbReference type="ARBA" id="ARBA00004651"/>
    </source>
</evidence>
<dbReference type="InterPro" id="IPR011577">
    <property type="entry name" value="Cyt_b561_bac/Ni-Hgenase"/>
</dbReference>
<feature type="transmembrane region" description="Helical" evidence="6">
    <location>
        <begin position="143"/>
        <end position="160"/>
    </location>
</feature>